<protein>
    <submittedName>
        <fullName evidence="1">Uncharacterized protein</fullName>
    </submittedName>
</protein>
<evidence type="ECO:0000313" key="2">
    <source>
        <dbReference type="Proteomes" id="UP001177003"/>
    </source>
</evidence>
<gene>
    <name evidence="1" type="ORF">LSALG_LOCUS10276</name>
</gene>
<keyword evidence="2" id="KW-1185">Reference proteome</keyword>
<proteinExistence type="predicted"/>
<name>A0AA35VE00_LACSI</name>
<dbReference type="Proteomes" id="UP001177003">
    <property type="component" value="Chromosome 1"/>
</dbReference>
<reference evidence="1" key="1">
    <citation type="submission" date="2023-04" db="EMBL/GenBank/DDBJ databases">
        <authorList>
            <person name="Vijverberg K."/>
            <person name="Xiong W."/>
            <person name="Schranz E."/>
        </authorList>
    </citation>
    <scope>NUCLEOTIDE SEQUENCE</scope>
</reference>
<dbReference type="AlphaFoldDB" id="A0AA35VE00"/>
<dbReference type="EMBL" id="OX465077">
    <property type="protein sequence ID" value="CAI9269930.1"/>
    <property type="molecule type" value="Genomic_DNA"/>
</dbReference>
<organism evidence="1 2">
    <name type="scientific">Lactuca saligna</name>
    <name type="common">Willowleaf lettuce</name>
    <dbReference type="NCBI Taxonomy" id="75948"/>
    <lineage>
        <taxon>Eukaryota</taxon>
        <taxon>Viridiplantae</taxon>
        <taxon>Streptophyta</taxon>
        <taxon>Embryophyta</taxon>
        <taxon>Tracheophyta</taxon>
        <taxon>Spermatophyta</taxon>
        <taxon>Magnoliopsida</taxon>
        <taxon>eudicotyledons</taxon>
        <taxon>Gunneridae</taxon>
        <taxon>Pentapetalae</taxon>
        <taxon>asterids</taxon>
        <taxon>campanulids</taxon>
        <taxon>Asterales</taxon>
        <taxon>Asteraceae</taxon>
        <taxon>Cichorioideae</taxon>
        <taxon>Cichorieae</taxon>
        <taxon>Lactucinae</taxon>
        <taxon>Lactuca</taxon>
    </lineage>
</organism>
<evidence type="ECO:0000313" key="1">
    <source>
        <dbReference type="EMBL" id="CAI9269930.1"/>
    </source>
</evidence>
<dbReference type="PANTHER" id="PTHR31973:SF185">
    <property type="entry name" value="TRANSPOSASE, MUDR, PLANT, MULE TRANSPOSASE DOMAIN-CONTAINING PROTEIN"/>
    <property type="match status" value="1"/>
</dbReference>
<accession>A0AA35VE00</accession>
<sequence>MNILDEADVHQLRNVISETKEIVHLYLEVFQGLLEQTEAVEKVVPYNVENVVSYNVEECPEEETMAVNTVEEKKLYEFGRLTNKTLSAGEESNEEWSEDEFTQEKSFRHILRWRLYAKRLDPIDEFEIRIFNNVHTCSSLQIHPNHKHANKKVMGNILHEIMGKTRSKVWRPNEISRDLNALLEINVDYKQAWHAKQYAMELLLGSSE</sequence>
<dbReference type="PANTHER" id="PTHR31973">
    <property type="entry name" value="POLYPROTEIN, PUTATIVE-RELATED"/>
    <property type="match status" value="1"/>
</dbReference>